<evidence type="ECO:0000313" key="2">
    <source>
        <dbReference type="EMBL" id="WIW96176.1"/>
    </source>
</evidence>
<protein>
    <recommendedName>
        <fullName evidence="4">DUF5681 domain-containing protein</fullName>
    </recommendedName>
</protein>
<reference evidence="2 3" key="1">
    <citation type="submission" date="2023-06" db="EMBL/GenBank/DDBJ databases">
        <title>Altererythrobacter rubellus NBRC 112769 genome.</title>
        <authorList>
            <person name="Zhang K."/>
        </authorList>
    </citation>
    <scope>NUCLEOTIDE SEQUENCE [LARGE SCALE GENOMIC DNA]</scope>
    <source>
        <strain evidence="2 3">NBRC 112769</strain>
    </source>
</reference>
<feature type="compositionally biased region" description="Basic and acidic residues" evidence="1">
    <location>
        <begin position="1"/>
        <end position="12"/>
    </location>
</feature>
<dbReference type="RefSeq" id="WP_285976485.1">
    <property type="nucleotide sequence ID" value="NZ_CP127221.1"/>
</dbReference>
<accession>A0A9Y2F9N2</accession>
<sequence length="146" mass="15234">MPKAPVHSDRKPNGTFAKGNKLGGGKAGSRHKVTKAVEALLEGEAEGLTRKAVEMALTGDTVALRLCLDRIAPPKKDRTVSVKLPKVKTASDAVNASTSILEAVSDGEITPDEGARILSLLTAHKALIETCELEARLTALEQGAAA</sequence>
<evidence type="ECO:0000256" key="1">
    <source>
        <dbReference type="SAM" id="MobiDB-lite"/>
    </source>
</evidence>
<organism evidence="2 3">
    <name type="scientific">Altererythrobacter rubellus</name>
    <dbReference type="NCBI Taxonomy" id="2173831"/>
    <lineage>
        <taxon>Bacteria</taxon>
        <taxon>Pseudomonadati</taxon>
        <taxon>Pseudomonadota</taxon>
        <taxon>Alphaproteobacteria</taxon>
        <taxon>Sphingomonadales</taxon>
        <taxon>Erythrobacteraceae</taxon>
        <taxon>Altererythrobacter</taxon>
    </lineage>
</organism>
<gene>
    <name evidence="2" type="ORF">QQX03_03460</name>
</gene>
<dbReference type="AlphaFoldDB" id="A0A9Y2F9N2"/>
<dbReference type="KEGG" id="arue:QQX03_03460"/>
<evidence type="ECO:0000313" key="3">
    <source>
        <dbReference type="Proteomes" id="UP001231445"/>
    </source>
</evidence>
<name>A0A9Y2F9N2_9SPHN</name>
<dbReference type="Proteomes" id="UP001231445">
    <property type="component" value="Chromosome"/>
</dbReference>
<feature type="region of interest" description="Disordered" evidence="1">
    <location>
        <begin position="1"/>
        <end position="30"/>
    </location>
</feature>
<dbReference type="EMBL" id="CP127221">
    <property type="protein sequence ID" value="WIW96176.1"/>
    <property type="molecule type" value="Genomic_DNA"/>
</dbReference>
<keyword evidence="3" id="KW-1185">Reference proteome</keyword>
<proteinExistence type="predicted"/>
<evidence type="ECO:0008006" key="4">
    <source>
        <dbReference type="Google" id="ProtNLM"/>
    </source>
</evidence>